<organism evidence="5 6">
    <name type="scientific">Rhizobium giardinii</name>
    <dbReference type="NCBI Taxonomy" id="56731"/>
    <lineage>
        <taxon>Bacteria</taxon>
        <taxon>Pseudomonadati</taxon>
        <taxon>Pseudomonadota</taxon>
        <taxon>Alphaproteobacteria</taxon>
        <taxon>Hyphomicrobiales</taxon>
        <taxon>Rhizobiaceae</taxon>
        <taxon>Rhizobium/Agrobacterium group</taxon>
        <taxon>Rhizobium</taxon>
    </lineage>
</organism>
<evidence type="ECO:0000256" key="2">
    <source>
        <dbReference type="ARBA" id="ARBA00023125"/>
    </source>
</evidence>
<comment type="caution">
    <text evidence="5">The sequence shown here is derived from an EMBL/GenBank/DDBJ whole genome shotgun (WGS) entry which is preliminary data.</text>
</comment>
<sequence length="352" mass="37490">MTKGHVRLADVAKAAGVSQGTASNVFSRPEVVREEVRERVLGVARTLGYNGPDIKGRLLRAGRVNAIGVASVEPLAYFFEDPWARVLMTKIAAVCDATGTGIALVSAQNQQKLAWNINSALVDGFILLCVEGGERLVELTRRRQLPFIALALGGADTSIPVIGIDNLAGAAMAARHLADLGHRRFAVLAIDHFDDHVGATTPGQEARSLKSTSRDRLLGYWQTLAEFGIERESVPVHGTRSDRSSVDTALNALFATPRPPTAILAMSDRIALFAMQWLTERGIDVPGDVSVIGFDGVPEAATAEPGLTTIAQPFDEIACRAVSAILDDALPDAQETLDVTLVIRGSTAPPRS</sequence>
<keyword evidence="3" id="KW-0804">Transcription</keyword>
<dbReference type="InterPro" id="IPR046335">
    <property type="entry name" value="LacI/GalR-like_sensor"/>
</dbReference>
<evidence type="ECO:0000313" key="6">
    <source>
        <dbReference type="Proteomes" id="UP000585507"/>
    </source>
</evidence>
<gene>
    <name evidence="5" type="ORF">GGD55_003327</name>
</gene>
<dbReference type="InterPro" id="IPR010982">
    <property type="entry name" value="Lambda_DNA-bd_dom_sf"/>
</dbReference>
<dbReference type="Gene3D" id="3.40.50.2300">
    <property type="match status" value="2"/>
</dbReference>
<dbReference type="InterPro" id="IPR028082">
    <property type="entry name" value="Peripla_BP_I"/>
</dbReference>
<accession>A0A7W8X9F1</accession>
<dbReference type="PROSITE" id="PS50932">
    <property type="entry name" value="HTH_LACI_2"/>
    <property type="match status" value="1"/>
</dbReference>
<dbReference type="SUPFAM" id="SSF53822">
    <property type="entry name" value="Periplasmic binding protein-like I"/>
    <property type="match status" value="1"/>
</dbReference>
<dbReference type="EMBL" id="JACHBK010000007">
    <property type="protein sequence ID" value="MBB5536616.1"/>
    <property type="molecule type" value="Genomic_DNA"/>
</dbReference>
<dbReference type="Pfam" id="PF13377">
    <property type="entry name" value="Peripla_BP_3"/>
    <property type="match status" value="1"/>
</dbReference>
<keyword evidence="6" id="KW-1185">Reference proteome</keyword>
<evidence type="ECO:0000313" key="5">
    <source>
        <dbReference type="EMBL" id="MBB5536616.1"/>
    </source>
</evidence>
<dbReference type="Proteomes" id="UP000585507">
    <property type="component" value="Unassembled WGS sequence"/>
</dbReference>
<evidence type="ECO:0000259" key="4">
    <source>
        <dbReference type="PROSITE" id="PS50932"/>
    </source>
</evidence>
<dbReference type="InterPro" id="IPR000843">
    <property type="entry name" value="HTH_LacI"/>
</dbReference>
<evidence type="ECO:0000256" key="1">
    <source>
        <dbReference type="ARBA" id="ARBA00023015"/>
    </source>
</evidence>
<dbReference type="Gene3D" id="1.10.260.40">
    <property type="entry name" value="lambda repressor-like DNA-binding domains"/>
    <property type="match status" value="1"/>
</dbReference>
<dbReference type="GO" id="GO:0003700">
    <property type="term" value="F:DNA-binding transcription factor activity"/>
    <property type="evidence" value="ECO:0007669"/>
    <property type="project" value="TreeGrafter"/>
</dbReference>
<protein>
    <submittedName>
        <fullName evidence="5">DNA-binding LacI/PurR family transcriptional regulator</fullName>
    </submittedName>
</protein>
<dbReference type="CDD" id="cd06279">
    <property type="entry name" value="PBP1_LacI-like"/>
    <property type="match status" value="1"/>
</dbReference>
<evidence type="ECO:0000256" key="3">
    <source>
        <dbReference type="ARBA" id="ARBA00023163"/>
    </source>
</evidence>
<dbReference type="SUPFAM" id="SSF47413">
    <property type="entry name" value="lambda repressor-like DNA-binding domains"/>
    <property type="match status" value="1"/>
</dbReference>
<keyword evidence="1" id="KW-0805">Transcription regulation</keyword>
<dbReference type="AlphaFoldDB" id="A0A7W8X9F1"/>
<feature type="domain" description="HTH lacI-type" evidence="4">
    <location>
        <begin position="6"/>
        <end position="61"/>
    </location>
</feature>
<dbReference type="Pfam" id="PF00356">
    <property type="entry name" value="LacI"/>
    <property type="match status" value="1"/>
</dbReference>
<dbReference type="PANTHER" id="PTHR30146">
    <property type="entry name" value="LACI-RELATED TRANSCRIPTIONAL REPRESSOR"/>
    <property type="match status" value="1"/>
</dbReference>
<dbReference type="RefSeq" id="WP_018328609.1">
    <property type="nucleotide sequence ID" value="NZ_JACHBK010000007.1"/>
</dbReference>
<keyword evidence="2 5" id="KW-0238">DNA-binding</keyword>
<dbReference type="GO" id="GO:0000976">
    <property type="term" value="F:transcription cis-regulatory region binding"/>
    <property type="evidence" value="ECO:0007669"/>
    <property type="project" value="TreeGrafter"/>
</dbReference>
<proteinExistence type="predicted"/>
<name>A0A7W8X9F1_9HYPH</name>
<dbReference type="PANTHER" id="PTHR30146:SF138">
    <property type="entry name" value="TRANSCRIPTIONAL REGULATORY PROTEIN"/>
    <property type="match status" value="1"/>
</dbReference>
<reference evidence="5 6" key="1">
    <citation type="submission" date="2020-08" db="EMBL/GenBank/DDBJ databases">
        <title>Genomic Encyclopedia of Type Strains, Phase IV (KMG-V): Genome sequencing to study the core and pangenomes of soil and plant-associated prokaryotes.</title>
        <authorList>
            <person name="Whitman W."/>
        </authorList>
    </citation>
    <scope>NUCLEOTIDE SEQUENCE [LARGE SCALE GENOMIC DNA]</scope>
    <source>
        <strain evidence="5 6">SEMIA 4084</strain>
    </source>
</reference>
<dbReference type="SMART" id="SM00354">
    <property type="entry name" value="HTH_LACI"/>
    <property type="match status" value="1"/>
</dbReference>